<dbReference type="AlphaFoldDB" id="A0A523QK24"/>
<dbReference type="Proteomes" id="UP000320781">
    <property type="component" value="Unassembled WGS sequence"/>
</dbReference>
<protein>
    <submittedName>
        <fullName evidence="1">SRPBCC family protein</fullName>
    </submittedName>
</protein>
<name>A0A523QK24_UNCAE</name>
<dbReference type="Gene3D" id="3.30.530.20">
    <property type="match status" value="1"/>
</dbReference>
<gene>
    <name evidence="1" type="ORF">E3J95_03105</name>
</gene>
<proteinExistence type="predicted"/>
<organism evidence="1 2">
    <name type="scientific">Aerophobetes bacterium</name>
    <dbReference type="NCBI Taxonomy" id="2030807"/>
    <lineage>
        <taxon>Bacteria</taxon>
        <taxon>Candidatus Aerophobota</taxon>
    </lineage>
</organism>
<evidence type="ECO:0000313" key="2">
    <source>
        <dbReference type="Proteomes" id="UP000320781"/>
    </source>
</evidence>
<dbReference type="EMBL" id="SOKU01000144">
    <property type="protein sequence ID" value="TES85989.1"/>
    <property type="molecule type" value="Genomic_DNA"/>
</dbReference>
<dbReference type="SUPFAM" id="SSF55961">
    <property type="entry name" value="Bet v1-like"/>
    <property type="match status" value="1"/>
</dbReference>
<accession>A0A523QK24</accession>
<comment type="caution">
    <text evidence="1">The sequence shown here is derived from an EMBL/GenBank/DDBJ whole genome shotgun (WGS) entry which is preliminary data.</text>
</comment>
<sequence>MSLFRQLVLRDSIEIETTPEEMWGFFTNLEKNYRTWHPEDHILFKWTKGKPMESGSSWYGEEVLGGDLEKLKGTIGEVVPNRRIVFKYAFPLSLVSPGFEWLIEPKGSHSVFTAIGYVRCIRFYRLIAKKHVDTSIEVGKEHIREEGENLKKILEGKKS</sequence>
<evidence type="ECO:0000313" key="1">
    <source>
        <dbReference type="EMBL" id="TES85989.1"/>
    </source>
</evidence>
<dbReference type="InterPro" id="IPR023393">
    <property type="entry name" value="START-like_dom_sf"/>
</dbReference>
<dbReference type="CDD" id="cd07812">
    <property type="entry name" value="SRPBCC"/>
    <property type="match status" value="1"/>
</dbReference>
<reference evidence="1 2" key="1">
    <citation type="submission" date="2019-03" db="EMBL/GenBank/DDBJ databases">
        <title>Metabolic potential of uncultured bacteria and archaea associated with petroleum seepage in deep-sea sediments.</title>
        <authorList>
            <person name="Dong X."/>
            <person name="Hubert C."/>
        </authorList>
    </citation>
    <scope>NUCLEOTIDE SEQUENCE [LARGE SCALE GENOMIC DNA]</scope>
    <source>
        <strain evidence="1">E44_bin92</strain>
    </source>
</reference>